<name>A0A1J5NK50_NEOTH</name>
<protein>
    <submittedName>
        <fullName evidence="3">Peptidoglycan-N-acetylglucosamine deacetylase</fullName>
        <ecNumber evidence="3">3.5.1.104</ecNumber>
    </submittedName>
</protein>
<comment type="caution">
    <text evidence="3">The sequence shown here is derived from an EMBL/GenBank/DDBJ whole genome shotgun (WGS) entry which is preliminary data.</text>
</comment>
<dbReference type="GO" id="GO:0016810">
    <property type="term" value="F:hydrolase activity, acting on carbon-nitrogen (but not peptide) bonds"/>
    <property type="evidence" value="ECO:0007669"/>
    <property type="project" value="InterPro"/>
</dbReference>
<dbReference type="Gene3D" id="3.20.20.370">
    <property type="entry name" value="Glycoside hydrolase/deacetylase"/>
    <property type="match status" value="1"/>
</dbReference>
<evidence type="ECO:0000259" key="2">
    <source>
        <dbReference type="PROSITE" id="PS51677"/>
    </source>
</evidence>
<gene>
    <name evidence="3" type="primary">pgdA_3</name>
    <name evidence="3" type="ORF">MOTE_23970</name>
</gene>
<evidence type="ECO:0000313" key="4">
    <source>
        <dbReference type="Proteomes" id="UP000182811"/>
    </source>
</evidence>
<dbReference type="Proteomes" id="UP000182811">
    <property type="component" value="Unassembled WGS sequence"/>
</dbReference>
<dbReference type="CDD" id="cd10959">
    <property type="entry name" value="CE4_NodB_like_3"/>
    <property type="match status" value="1"/>
</dbReference>
<organism evidence="3 4">
    <name type="scientific">Neomoorella thermoacetica</name>
    <name type="common">Clostridium thermoaceticum</name>
    <dbReference type="NCBI Taxonomy" id="1525"/>
    <lineage>
        <taxon>Bacteria</taxon>
        <taxon>Bacillati</taxon>
        <taxon>Bacillota</taxon>
        <taxon>Clostridia</taxon>
        <taxon>Neomoorellales</taxon>
        <taxon>Neomoorellaceae</taxon>
        <taxon>Neomoorella</taxon>
    </lineage>
</organism>
<dbReference type="SUPFAM" id="SSF88713">
    <property type="entry name" value="Glycoside hydrolase/deacetylase"/>
    <property type="match status" value="1"/>
</dbReference>
<sequence>MRLTFSGDSRKGWSPRRSGPSLPQVALTFDDGPDPRYTPVILATLARWQVRATFFMVGEQAQAYPDLVRRVYEEGHDIGNHTLSHRHGWLTLPARTVQEWEKAQDILAGITSTVPRFFRPPWGKATPTTRLWVRERGLLVLYSVIPGDWRYGTSPGTLAERVLKAPCLGDIILLHDHGRLHPEAPAATVTALEIILAGLEQRGVKAVPLREWWPLYRRK</sequence>
<feature type="region of interest" description="Disordered" evidence="1">
    <location>
        <begin position="1"/>
        <end position="25"/>
    </location>
</feature>
<dbReference type="PANTHER" id="PTHR10587">
    <property type="entry name" value="GLYCOSYL TRANSFERASE-RELATED"/>
    <property type="match status" value="1"/>
</dbReference>
<keyword evidence="3" id="KW-0378">Hydrolase</keyword>
<dbReference type="EMBL" id="MDDC01000025">
    <property type="protein sequence ID" value="OIQ55524.1"/>
    <property type="molecule type" value="Genomic_DNA"/>
</dbReference>
<dbReference type="InterPro" id="IPR050248">
    <property type="entry name" value="Polysacc_deacetylase_ArnD"/>
</dbReference>
<accession>A0A1J5NK50</accession>
<dbReference type="GO" id="GO:0005975">
    <property type="term" value="P:carbohydrate metabolic process"/>
    <property type="evidence" value="ECO:0007669"/>
    <property type="project" value="InterPro"/>
</dbReference>
<dbReference type="PANTHER" id="PTHR10587:SF137">
    <property type="entry name" value="4-DEOXY-4-FORMAMIDO-L-ARABINOSE-PHOSPHOUNDECAPRENOL DEFORMYLASE ARND-RELATED"/>
    <property type="match status" value="1"/>
</dbReference>
<dbReference type="Pfam" id="PF01522">
    <property type="entry name" value="Polysacc_deac_1"/>
    <property type="match status" value="1"/>
</dbReference>
<dbReference type="InterPro" id="IPR011330">
    <property type="entry name" value="Glyco_hydro/deAcase_b/a-brl"/>
</dbReference>
<dbReference type="PROSITE" id="PS51677">
    <property type="entry name" value="NODB"/>
    <property type="match status" value="1"/>
</dbReference>
<feature type="domain" description="NodB homology" evidence="2">
    <location>
        <begin position="23"/>
        <end position="207"/>
    </location>
</feature>
<reference evidence="3 4" key="1">
    <citation type="submission" date="2016-08" db="EMBL/GenBank/DDBJ databases">
        <title>Genome-based comparison of Moorella thermoacetic strains.</title>
        <authorList>
            <person name="Poehlein A."/>
            <person name="Bengelsdorf F.R."/>
            <person name="Esser C."/>
            <person name="Duerre P."/>
            <person name="Daniel R."/>
        </authorList>
    </citation>
    <scope>NUCLEOTIDE SEQUENCE [LARGE SCALE GENOMIC DNA]</scope>
    <source>
        <strain evidence="3 4">DSM 21394</strain>
    </source>
</reference>
<evidence type="ECO:0000313" key="3">
    <source>
        <dbReference type="EMBL" id="OIQ55524.1"/>
    </source>
</evidence>
<dbReference type="InterPro" id="IPR002509">
    <property type="entry name" value="NODB_dom"/>
</dbReference>
<dbReference type="EC" id="3.5.1.104" evidence="3"/>
<dbReference type="AlphaFoldDB" id="A0A1J5NK50"/>
<proteinExistence type="predicted"/>
<evidence type="ECO:0000256" key="1">
    <source>
        <dbReference type="SAM" id="MobiDB-lite"/>
    </source>
</evidence>